<reference evidence="6" key="1">
    <citation type="journal article" date="2020" name="Nature">
        <title>Giant virus diversity and host interactions through global metagenomics.</title>
        <authorList>
            <person name="Schulz F."/>
            <person name="Roux S."/>
            <person name="Paez-Espino D."/>
            <person name="Jungbluth S."/>
            <person name="Walsh D.A."/>
            <person name="Denef V.J."/>
            <person name="McMahon K.D."/>
            <person name="Konstantinidis K.T."/>
            <person name="Eloe-Fadrosh E.A."/>
            <person name="Kyrpides N.C."/>
            <person name="Woyke T."/>
        </authorList>
    </citation>
    <scope>NUCLEOTIDE SEQUENCE</scope>
    <source>
        <strain evidence="6">GVMAG-M-3300013006-15</strain>
    </source>
</reference>
<dbReference type="GO" id="GO:0016787">
    <property type="term" value="F:hydrolase activity"/>
    <property type="evidence" value="ECO:0007669"/>
    <property type="project" value="UniProtKB-KW"/>
</dbReference>
<evidence type="ECO:0000313" key="6">
    <source>
        <dbReference type="EMBL" id="QHS91626.1"/>
    </source>
</evidence>
<evidence type="ECO:0000256" key="4">
    <source>
        <dbReference type="ARBA" id="ARBA00022840"/>
    </source>
</evidence>
<dbReference type="PANTHER" id="PTHR11274:SF0">
    <property type="entry name" value="GENERAL TRANSCRIPTION AND DNA REPAIR FACTOR IIH HELICASE SUBUNIT XPB"/>
    <property type="match status" value="1"/>
</dbReference>
<proteinExistence type="predicted"/>
<dbReference type="AlphaFoldDB" id="A0A6C0BHH8"/>
<accession>A0A6C0BHH8</accession>
<dbReference type="InterPro" id="IPR027417">
    <property type="entry name" value="P-loop_NTPase"/>
</dbReference>
<dbReference type="Pfam" id="PF00271">
    <property type="entry name" value="Helicase_C"/>
    <property type="match status" value="1"/>
</dbReference>
<dbReference type="GO" id="GO:0003677">
    <property type="term" value="F:DNA binding"/>
    <property type="evidence" value="ECO:0007669"/>
    <property type="project" value="InterPro"/>
</dbReference>
<keyword evidence="3" id="KW-0347">Helicase</keyword>
<dbReference type="Gene3D" id="3.40.50.300">
    <property type="entry name" value="P-loop containing nucleotide triphosphate hydrolases"/>
    <property type="match status" value="2"/>
</dbReference>
<dbReference type="InterPro" id="IPR050615">
    <property type="entry name" value="ATP-dep_DNA_Helicase"/>
</dbReference>
<dbReference type="InterPro" id="IPR006935">
    <property type="entry name" value="Helicase/UvrB_N"/>
</dbReference>
<organism evidence="6">
    <name type="scientific">viral metagenome</name>
    <dbReference type="NCBI Taxonomy" id="1070528"/>
    <lineage>
        <taxon>unclassified sequences</taxon>
        <taxon>metagenomes</taxon>
        <taxon>organismal metagenomes</taxon>
    </lineage>
</organism>
<dbReference type="InterPro" id="IPR014001">
    <property type="entry name" value="Helicase_ATP-bd"/>
</dbReference>
<evidence type="ECO:0000256" key="1">
    <source>
        <dbReference type="ARBA" id="ARBA00022741"/>
    </source>
</evidence>
<dbReference type="GO" id="GO:0004386">
    <property type="term" value="F:helicase activity"/>
    <property type="evidence" value="ECO:0007669"/>
    <property type="project" value="UniProtKB-KW"/>
</dbReference>
<dbReference type="PROSITE" id="PS51192">
    <property type="entry name" value="HELICASE_ATP_BIND_1"/>
    <property type="match status" value="1"/>
</dbReference>
<dbReference type="Pfam" id="PF04851">
    <property type="entry name" value="ResIII"/>
    <property type="match status" value="1"/>
</dbReference>
<dbReference type="InterPro" id="IPR001650">
    <property type="entry name" value="Helicase_C-like"/>
</dbReference>
<dbReference type="EMBL" id="MN739162">
    <property type="protein sequence ID" value="QHS91626.1"/>
    <property type="molecule type" value="Genomic_DNA"/>
</dbReference>
<evidence type="ECO:0000256" key="2">
    <source>
        <dbReference type="ARBA" id="ARBA00022801"/>
    </source>
</evidence>
<evidence type="ECO:0000259" key="5">
    <source>
        <dbReference type="PROSITE" id="PS51192"/>
    </source>
</evidence>
<dbReference type="GO" id="GO:0005524">
    <property type="term" value="F:ATP binding"/>
    <property type="evidence" value="ECO:0007669"/>
    <property type="project" value="UniProtKB-KW"/>
</dbReference>
<keyword evidence="4" id="KW-0067">ATP-binding</keyword>
<evidence type="ECO:0000256" key="3">
    <source>
        <dbReference type="ARBA" id="ARBA00022806"/>
    </source>
</evidence>
<feature type="domain" description="Helicase ATP-binding" evidence="5">
    <location>
        <begin position="121"/>
        <end position="271"/>
    </location>
</feature>
<protein>
    <recommendedName>
        <fullName evidence="5">Helicase ATP-binding domain-containing protein</fullName>
    </recommendedName>
</protein>
<name>A0A6C0BHH8_9ZZZZ</name>
<keyword evidence="2" id="KW-0378">Hydrolase</keyword>
<dbReference type="CDD" id="cd17926">
    <property type="entry name" value="DEXHc_RE"/>
    <property type="match status" value="1"/>
</dbReference>
<sequence length="494" mass="56238">MSRIRIPDMLKQIPAEKLLGKRILSNRGYSIPKEGLTHGEEAQLKNTLTVTAQVIAGFAPQDSFPVYYESPKRYYLPRCWGQKAFGTPDSDIRKEGEALNESLVFQGSLRPEQLEITANFLEKGKTAGGGIICVPCGWGKTFMSLYIMGKLRRKTIIVVHKEFLVGQWQKELLRVYPKIRIGKLQADKEEVGPEFDITIAMLQTVAKHEYSEGYFNDFGFAIFDECHHLGAAYFSKALMKIQTKWMLGLSATPDRTDGLSKVFGWYLGDLTTKIKNREADAEVEVRVYDYTSTDDAYTKTSYDFKGNPIRARLLNTISEYEPRTMYLLGAVKDAWKEGRKTLILSDRRDHLAMFERLIKESGIQSVAYYVGGMKQVALEKSEEAAILLGTYAMAAEGMNIPALNTIVLSTPKSNIEQSVGRILRQKKDERAYAPRVIDCLDQPHDIFVSQWNKRKDYYKKCAYKVVHWNSKGPIEKHLVEHVNKDAEECLFTDD</sequence>
<keyword evidence="1" id="KW-0547">Nucleotide-binding</keyword>
<dbReference type="SMART" id="SM00487">
    <property type="entry name" value="DEXDc"/>
    <property type="match status" value="1"/>
</dbReference>
<dbReference type="PANTHER" id="PTHR11274">
    <property type="entry name" value="RAD25/XP-B DNA REPAIR HELICASE"/>
    <property type="match status" value="1"/>
</dbReference>
<dbReference type="SUPFAM" id="SSF52540">
    <property type="entry name" value="P-loop containing nucleoside triphosphate hydrolases"/>
    <property type="match status" value="1"/>
</dbReference>